<dbReference type="AlphaFoldDB" id="Q7XYV2"/>
<dbReference type="PANTHER" id="PTHR33801:SF7">
    <property type="entry name" value="ABSCISIC STRESS-RIPENING PROTEIN 2"/>
    <property type="match status" value="1"/>
</dbReference>
<evidence type="ECO:0000256" key="2">
    <source>
        <dbReference type="SAM" id="MobiDB-lite"/>
    </source>
</evidence>
<dbReference type="InterPro" id="IPR003496">
    <property type="entry name" value="ABA_WDS"/>
</dbReference>
<accession>Q7XYV2</accession>
<feature type="region of interest" description="Disordered" evidence="2">
    <location>
        <begin position="1"/>
        <end position="25"/>
    </location>
</feature>
<gene>
    <name evidence="3" type="primary">Asr2</name>
</gene>
<protein>
    <submittedName>
        <fullName evidence="3">ASR2</fullName>
    </submittedName>
</protein>
<evidence type="ECO:0000256" key="1">
    <source>
        <dbReference type="ARBA" id="ARBA00007160"/>
    </source>
</evidence>
<dbReference type="Pfam" id="PF02496">
    <property type="entry name" value="ABA_WDS"/>
    <property type="match status" value="1"/>
</dbReference>
<feature type="region of interest" description="Disordered" evidence="2">
    <location>
        <begin position="87"/>
        <end position="111"/>
    </location>
</feature>
<dbReference type="PANTHER" id="PTHR33801">
    <property type="entry name" value="ABSCISIC STRESS-RIPENING PROTEIN 5"/>
    <property type="match status" value="1"/>
</dbReference>
<comment type="similarity">
    <text evidence="1">Belongs to the abscisic acid and water stress-induced protein family.</text>
</comment>
<sequence>MAEEKHQHHHHLFHHKNKEDEGGPVDYEKEVKHHSHLEKISELGAVAAGAFALHEKHKAKKDPENAHKHKIEEEIAAVAAVGAGGFAFHEHHQKKDAKKEKKEVEGGHHHY</sequence>
<evidence type="ECO:0000313" key="3">
    <source>
        <dbReference type="EMBL" id="AAP37984.1"/>
    </source>
</evidence>
<reference evidence="3" key="1">
    <citation type="journal article" date="2006" name="Gene">
        <title>Evolutionary history of the Asr gene family.</title>
        <authorList>
            <person name="Frankel N."/>
            <person name="Carrari F."/>
            <person name="Hasson E."/>
            <person name="Iusem N.D."/>
        </authorList>
    </citation>
    <scope>NUCLEOTIDE SEQUENCE</scope>
</reference>
<feature type="compositionally biased region" description="Basic residues" evidence="2">
    <location>
        <begin position="7"/>
        <end position="16"/>
    </location>
</feature>
<dbReference type="EMBL" id="AY217014">
    <property type="protein sequence ID" value="AAP37984.1"/>
    <property type="molecule type" value="Genomic_DNA"/>
</dbReference>
<organism evidence="3">
    <name type="scientific">Solanum corneliomulleri</name>
    <dbReference type="NCBI Taxonomy" id="230663"/>
    <lineage>
        <taxon>Eukaryota</taxon>
        <taxon>Viridiplantae</taxon>
        <taxon>Streptophyta</taxon>
        <taxon>Embryophyta</taxon>
        <taxon>Tracheophyta</taxon>
        <taxon>Spermatophyta</taxon>
        <taxon>Magnoliopsida</taxon>
        <taxon>eudicotyledons</taxon>
        <taxon>Gunneridae</taxon>
        <taxon>Pentapetalae</taxon>
        <taxon>asterids</taxon>
        <taxon>lamiids</taxon>
        <taxon>Solanales</taxon>
        <taxon>Solanaceae</taxon>
        <taxon>Solanoideae</taxon>
        <taxon>Solaneae</taxon>
        <taxon>Solanum</taxon>
        <taxon>Solanum subgen. Lycopersicon</taxon>
    </lineage>
</organism>
<name>Q7XYV2_9SOLN</name>
<proteinExistence type="inferred from homology"/>
<feature type="compositionally biased region" description="Basic and acidic residues" evidence="2">
    <location>
        <begin position="97"/>
        <end position="111"/>
    </location>
</feature>